<dbReference type="AlphaFoldDB" id="A0A482VNI8"/>
<feature type="non-terminal residue" evidence="2">
    <location>
        <position position="80"/>
    </location>
</feature>
<reference evidence="2 3" key="1">
    <citation type="submission" date="2017-03" db="EMBL/GenBank/DDBJ databases">
        <title>Genome of the blue death feigning beetle - Asbolus verrucosus.</title>
        <authorList>
            <person name="Rider S.D."/>
        </authorList>
    </citation>
    <scope>NUCLEOTIDE SEQUENCE [LARGE SCALE GENOMIC DNA]</scope>
    <source>
        <strain evidence="2">Butters</strain>
        <tissue evidence="2">Head and leg muscle</tissue>
    </source>
</reference>
<evidence type="ECO:0000313" key="3">
    <source>
        <dbReference type="Proteomes" id="UP000292052"/>
    </source>
</evidence>
<comment type="subcellular location">
    <subcellularLocation>
        <location evidence="1">Nucleus</location>
    </subcellularLocation>
</comment>
<proteinExistence type="predicted"/>
<dbReference type="Proteomes" id="UP000292052">
    <property type="component" value="Unassembled WGS sequence"/>
</dbReference>
<sequence length="80" mass="9379">MEVDVVWTFSVQNCMKEFRTEFPEVVVYRQFQETVSRCIKVFRETGSVTRKKGSGRPSKRTDETINAVEEIMENEPRTSI</sequence>
<keyword evidence="3" id="KW-1185">Reference proteome</keyword>
<dbReference type="OrthoDB" id="8195099at2759"/>
<accession>A0A482VNI8</accession>
<dbReference type="GO" id="GO:0005634">
    <property type="term" value="C:nucleus"/>
    <property type="evidence" value="ECO:0007669"/>
    <property type="project" value="UniProtKB-SubCell"/>
</dbReference>
<comment type="caution">
    <text evidence="2">The sequence shown here is derived from an EMBL/GenBank/DDBJ whole genome shotgun (WGS) entry which is preliminary data.</text>
</comment>
<gene>
    <name evidence="2" type="ORF">BDFB_013604</name>
</gene>
<evidence type="ECO:0000313" key="2">
    <source>
        <dbReference type="EMBL" id="RZC34442.1"/>
    </source>
</evidence>
<evidence type="ECO:0008006" key="4">
    <source>
        <dbReference type="Google" id="ProtNLM"/>
    </source>
</evidence>
<dbReference type="InterPro" id="IPR009057">
    <property type="entry name" value="Homeodomain-like_sf"/>
</dbReference>
<dbReference type="EMBL" id="QDEB01079989">
    <property type="protein sequence ID" value="RZC34442.1"/>
    <property type="molecule type" value="Genomic_DNA"/>
</dbReference>
<dbReference type="SUPFAM" id="SSF46689">
    <property type="entry name" value="Homeodomain-like"/>
    <property type="match status" value="1"/>
</dbReference>
<name>A0A482VNI8_ASBVE</name>
<evidence type="ECO:0000256" key="1">
    <source>
        <dbReference type="ARBA" id="ARBA00004123"/>
    </source>
</evidence>
<protein>
    <recommendedName>
        <fullName evidence="4">DUF4817 domain-containing protein</fullName>
    </recommendedName>
</protein>
<organism evidence="2 3">
    <name type="scientific">Asbolus verrucosus</name>
    <name type="common">Desert ironclad beetle</name>
    <dbReference type="NCBI Taxonomy" id="1661398"/>
    <lineage>
        <taxon>Eukaryota</taxon>
        <taxon>Metazoa</taxon>
        <taxon>Ecdysozoa</taxon>
        <taxon>Arthropoda</taxon>
        <taxon>Hexapoda</taxon>
        <taxon>Insecta</taxon>
        <taxon>Pterygota</taxon>
        <taxon>Neoptera</taxon>
        <taxon>Endopterygota</taxon>
        <taxon>Coleoptera</taxon>
        <taxon>Polyphaga</taxon>
        <taxon>Cucujiformia</taxon>
        <taxon>Tenebrionidae</taxon>
        <taxon>Pimeliinae</taxon>
        <taxon>Asbolus</taxon>
    </lineage>
</organism>